<sequence>EGHYPAPPTGTPRRPGTPHYCSACRPKRQSETYPQPRVSRSGLARPGPARSNPATRHSLASPNPRLGSRVGPWLRRTGRRHVPRYISSHEGFLNRSLSDPSLERELYGLHAKFIKTSKSVVEK</sequence>
<dbReference type="EMBL" id="JAHRIP010028506">
    <property type="protein sequence ID" value="MEQ2290738.1"/>
    <property type="molecule type" value="Genomic_DNA"/>
</dbReference>
<keyword evidence="3" id="KW-1185">Reference proteome</keyword>
<evidence type="ECO:0000313" key="2">
    <source>
        <dbReference type="EMBL" id="MEQ2290738.1"/>
    </source>
</evidence>
<evidence type="ECO:0000313" key="3">
    <source>
        <dbReference type="Proteomes" id="UP001469553"/>
    </source>
</evidence>
<reference evidence="2 3" key="1">
    <citation type="submission" date="2021-06" db="EMBL/GenBank/DDBJ databases">
        <authorList>
            <person name="Palmer J.M."/>
        </authorList>
    </citation>
    <scope>NUCLEOTIDE SEQUENCE [LARGE SCALE GENOMIC DNA]</scope>
    <source>
        <strain evidence="2 3">AS_MEX2019</strain>
        <tissue evidence="2">Muscle</tissue>
    </source>
</reference>
<dbReference type="Proteomes" id="UP001469553">
    <property type="component" value="Unassembled WGS sequence"/>
</dbReference>
<feature type="region of interest" description="Disordered" evidence="1">
    <location>
        <begin position="1"/>
        <end position="71"/>
    </location>
</feature>
<feature type="compositionally biased region" description="Polar residues" evidence="1">
    <location>
        <begin position="52"/>
        <end position="61"/>
    </location>
</feature>
<feature type="non-terminal residue" evidence="2">
    <location>
        <position position="1"/>
    </location>
</feature>
<evidence type="ECO:0000256" key="1">
    <source>
        <dbReference type="SAM" id="MobiDB-lite"/>
    </source>
</evidence>
<feature type="compositionally biased region" description="Pro residues" evidence="1">
    <location>
        <begin position="1"/>
        <end position="10"/>
    </location>
</feature>
<comment type="caution">
    <text evidence="2">The sequence shown here is derived from an EMBL/GenBank/DDBJ whole genome shotgun (WGS) entry which is preliminary data.</text>
</comment>
<proteinExistence type="predicted"/>
<accession>A0ABV0YAC7</accession>
<protein>
    <submittedName>
        <fullName evidence="2">Uncharacterized protein</fullName>
    </submittedName>
</protein>
<gene>
    <name evidence="2" type="ORF">AMECASPLE_006137</name>
</gene>
<organism evidence="2 3">
    <name type="scientific">Ameca splendens</name>
    <dbReference type="NCBI Taxonomy" id="208324"/>
    <lineage>
        <taxon>Eukaryota</taxon>
        <taxon>Metazoa</taxon>
        <taxon>Chordata</taxon>
        <taxon>Craniata</taxon>
        <taxon>Vertebrata</taxon>
        <taxon>Euteleostomi</taxon>
        <taxon>Actinopterygii</taxon>
        <taxon>Neopterygii</taxon>
        <taxon>Teleostei</taxon>
        <taxon>Neoteleostei</taxon>
        <taxon>Acanthomorphata</taxon>
        <taxon>Ovalentaria</taxon>
        <taxon>Atherinomorphae</taxon>
        <taxon>Cyprinodontiformes</taxon>
        <taxon>Goodeidae</taxon>
        <taxon>Ameca</taxon>
    </lineage>
</organism>
<name>A0ABV0YAC7_9TELE</name>